<dbReference type="PANTHER" id="PTHR42820:SF1">
    <property type="entry name" value="SHORT-CHAIN DEHYDROGENASE_REDUCTASE FAMILY PROTEIN"/>
    <property type="match status" value="1"/>
</dbReference>
<comment type="caution">
    <text evidence="3">The sequence shown here is derived from an EMBL/GenBank/DDBJ whole genome shotgun (WGS) entry which is preliminary data.</text>
</comment>
<dbReference type="SUPFAM" id="SSF51735">
    <property type="entry name" value="NAD(P)-binding Rossmann-fold domains"/>
    <property type="match status" value="1"/>
</dbReference>
<reference evidence="2 5" key="2">
    <citation type="submission" date="2020-08" db="EMBL/GenBank/DDBJ databases">
        <title>Sequencing the genomes of 1000 actinobacteria strains.</title>
        <authorList>
            <person name="Klenk H.-P."/>
        </authorList>
    </citation>
    <scope>NUCLEOTIDE SEQUENCE [LARGE SCALE GENOMIC DNA]</scope>
    <source>
        <strain evidence="2 5">DSM 15626</strain>
    </source>
</reference>
<dbReference type="Pfam" id="PF00106">
    <property type="entry name" value="adh_short"/>
    <property type="match status" value="1"/>
</dbReference>
<evidence type="ECO:0000313" key="4">
    <source>
        <dbReference type="Proteomes" id="UP000534306"/>
    </source>
</evidence>
<evidence type="ECO:0000313" key="5">
    <source>
        <dbReference type="Proteomes" id="UP000553957"/>
    </source>
</evidence>
<organism evidence="3 4">
    <name type="scientific">Kribbella sandramycini</name>
    <dbReference type="NCBI Taxonomy" id="60450"/>
    <lineage>
        <taxon>Bacteria</taxon>
        <taxon>Bacillati</taxon>
        <taxon>Actinomycetota</taxon>
        <taxon>Actinomycetes</taxon>
        <taxon>Propionibacteriales</taxon>
        <taxon>Kribbellaceae</taxon>
        <taxon>Kribbella</taxon>
    </lineage>
</organism>
<reference evidence="3 4" key="1">
    <citation type="submission" date="2020-05" db="EMBL/GenBank/DDBJ databases">
        <title>Genome sequence of Kribbella sandramycini ATCC 39419.</title>
        <authorList>
            <person name="Maclea K.S."/>
            <person name="Fair J.L."/>
        </authorList>
    </citation>
    <scope>NUCLEOTIDE SEQUENCE [LARGE SCALE GENOMIC DNA]</scope>
    <source>
        <strain evidence="3 4">ATCC 39419</strain>
    </source>
</reference>
<dbReference type="RefSeq" id="WP_171674429.1">
    <property type="nucleotide sequence ID" value="NZ_BAAAGT010000001.1"/>
</dbReference>
<dbReference type="AlphaFoldDB" id="A0A7Y4L0C2"/>
<gene>
    <name evidence="2" type="ORF">HNR71_001339</name>
    <name evidence="3" type="ORF">HPO96_17095</name>
</gene>
<protein>
    <submittedName>
        <fullName evidence="2">NAD(P)-dependent dehydrogenase (Short-subunit alcohol dehydrogenase family)</fullName>
    </submittedName>
    <submittedName>
        <fullName evidence="3">SDR family NAD(P)-dependent oxidoreductase</fullName>
    </submittedName>
</protein>
<proteinExistence type="predicted"/>
<dbReference type="PANTHER" id="PTHR42820">
    <property type="entry name" value="SHORT-CHAIN DEHYDROGENASE REDUCTASE"/>
    <property type="match status" value="1"/>
</dbReference>
<dbReference type="Proteomes" id="UP000534306">
    <property type="component" value="Unassembled WGS sequence"/>
</dbReference>
<keyword evidence="1" id="KW-0732">Signal</keyword>
<dbReference type="EMBL" id="JABJRC010000003">
    <property type="protein sequence ID" value="NOL41964.1"/>
    <property type="molecule type" value="Genomic_DNA"/>
</dbReference>
<dbReference type="InterPro" id="IPR006311">
    <property type="entry name" value="TAT_signal"/>
</dbReference>
<evidence type="ECO:0000313" key="3">
    <source>
        <dbReference type="EMBL" id="NOL41964.1"/>
    </source>
</evidence>
<keyword evidence="4" id="KW-1185">Reference proteome</keyword>
<dbReference type="Gene3D" id="3.40.50.720">
    <property type="entry name" value="NAD(P)-binding Rossmann-like Domain"/>
    <property type="match status" value="1"/>
</dbReference>
<feature type="chain" id="PRO_5036217678" evidence="1">
    <location>
        <begin position="29"/>
        <end position="222"/>
    </location>
</feature>
<dbReference type="InterPro" id="IPR002347">
    <property type="entry name" value="SDR_fam"/>
</dbReference>
<dbReference type="EMBL" id="JACHKF010000001">
    <property type="protein sequence ID" value="MBB6565702.1"/>
    <property type="molecule type" value="Genomic_DNA"/>
</dbReference>
<name>A0A7Y4L0C2_9ACTN</name>
<dbReference type="PROSITE" id="PS51318">
    <property type="entry name" value="TAT"/>
    <property type="match status" value="1"/>
</dbReference>
<sequence length="222" mass="22615">MSRTSRRAVLGGAVATAAGIAASGTARATPAGRFAGQVVLITGGTSGIGEATARAFAAAGAKVVFGGRRSAVGREVERSVRAARGEATYLESDVREAASVQRFVDGAVRRYGRIDVAFNNAGIAVGALPELDVDQWDETVRTNTRGQFLAVKYELPHLLAQGSGHIINVTTAALPAPAYTAPGVRINTLLVGPDTSAAAASRTVLGLAAPELAHLNGTTLPA</sequence>
<dbReference type="PRINTS" id="PR00081">
    <property type="entry name" value="GDHRDH"/>
</dbReference>
<dbReference type="CDD" id="cd05233">
    <property type="entry name" value="SDR_c"/>
    <property type="match status" value="1"/>
</dbReference>
<dbReference type="Proteomes" id="UP000553957">
    <property type="component" value="Unassembled WGS sequence"/>
</dbReference>
<evidence type="ECO:0000256" key="1">
    <source>
        <dbReference type="SAM" id="SignalP"/>
    </source>
</evidence>
<dbReference type="InterPro" id="IPR036291">
    <property type="entry name" value="NAD(P)-bd_dom_sf"/>
</dbReference>
<feature type="signal peptide" evidence="1">
    <location>
        <begin position="1"/>
        <end position="28"/>
    </location>
</feature>
<accession>A0A7Y4L0C2</accession>
<evidence type="ECO:0000313" key="2">
    <source>
        <dbReference type="EMBL" id="MBB6565702.1"/>
    </source>
</evidence>